<evidence type="ECO:0000313" key="7">
    <source>
        <dbReference type="EMBL" id="MBN2067600.1"/>
    </source>
</evidence>
<evidence type="ECO:0000256" key="1">
    <source>
        <dbReference type="ARBA" id="ARBA00004613"/>
    </source>
</evidence>
<evidence type="ECO:0000256" key="2">
    <source>
        <dbReference type="ARBA" id="ARBA00022525"/>
    </source>
</evidence>
<keyword evidence="2" id="KW-0964">Secreted</keyword>
<evidence type="ECO:0000256" key="3">
    <source>
        <dbReference type="ARBA" id="ARBA00023157"/>
    </source>
</evidence>
<dbReference type="GO" id="GO:0070492">
    <property type="term" value="F:oligosaccharide binding"/>
    <property type="evidence" value="ECO:0007669"/>
    <property type="project" value="TreeGrafter"/>
</dbReference>
<evidence type="ECO:0000259" key="5">
    <source>
        <dbReference type="PROSITE" id="PS51406"/>
    </source>
</evidence>
<feature type="compositionally biased region" description="Low complexity" evidence="4">
    <location>
        <begin position="140"/>
        <end position="162"/>
    </location>
</feature>
<dbReference type="NCBIfam" id="NF040941">
    <property type="entry name" value="GGGWT_bact"/>
    <property type="match status" value="1"/>
</dbReference>
<organism evidence="7 8">
    <name type="scientific">Candidatus Iainarchaeum sp</name>
    <dbReference type="NCBI Taxonomy" id="3101447"/>
    <lineage>
        <taxon>Archaea</taxon>
        <taxon>Candidatus Iainarchaeota</taxon>
        <taxon>Candidatus Iainarchaeia</taxon>
        <taxon>Candidatus Iainarchaeales</taxon>
        <taxon>Candidatus Iainarchaeaceae</taxon>
        <taxon>Candidatus Iainarchaeum</taxon>
    </lineage>
</organism>
<dbReference type="Gene3D" id="2.60.120.1000">
    <property type="match status" value="1"/>
</dbReference>
<dbReference type="PROSITE" id="PS51461">
    <property type="entry name" value="NC1_FIB"/>
    <property type="match status" value="1"/>
</dbReference>
<evidence type="ECO:0000313" key="8">
    <source>
        <dbReference type="Proteomes" id="UP000809243"/>
    </source>
</evidence>
<dbReference type="InterPro" id="IPR036056">
    <property type="entry name" value="Fibrinogen-like_C"/>
</dbReference>
<reference evidence="7" key="1">
    <citation type="submission" date="2021-01" db="EMBL/GenBank/DDBJ databases">
        <title>Active Sulfur Cycling in an Early Earth Analoge.</title>
        <authorList>
            <person name="Hahn C.R."/>
            <person name="Youssef N.H."/>
            <person name="Elshahed M."/>
        </authorList>
    </citation>
    <scope>NUCLEOTIDE SEQUENCE</scope>
    <source>
        <strain evidence="7">Zod_Metabat.1151</strain>
    </source>
</reference>
<keyword evidence="3" id="KW-1015">Disulfide bond</keyword>
<dbReference type="EMBL" id="JAFGDB010000066">
    <property type="protein sequence ID" value="MBN2067600.1"/>
    <property type="molecule type" value="Genomic_DNA"/>
</dbReference>
<dbReference type="GO" id="GO:0005615">
    <property type="term" value="C:extracellular space"/>
    <property type="evidence" value="ECO:0007669"/>
    <property type="project" value="TreeGrafter"/>
</dbReference>
<dbReference type="InterPro" id="IPR000885">
    <property type="entry name" value="Fib_collagen_C"/>
</dbReference>
<dbReference type="PANTHER" id="PTHR16146:SF46">
    <property type="entry name" value="INTELECTIN-1A-RELATED"/>
    <property type="match status" value="1"/>
</dbReference>
<protein>
    <recommendedName>
        <fullName evidence="9">Fibrinogen C-terminal domain-containing protein</fullName>
    </recommendedName>
</protein>
<dbReference type="InterPro" id="IPR002181">
    <property type="entry name" value="Fibrinogen_a/b/g_C_dom"/>
</dbReference>
<dbReference type="Pfam" id="PF01410">
    <property type="entry name" value="COLFI"/>
    <property type="match status" value="1"/>
</dbReference>
<evidence type="ECO:0000259" key="6">
    <source>
        <dbReference type="PROSITE" id="PS51461"/>
    </source>
</evidence>
<dbReference type="PROSITE" id="PS51406">
    <property type="entry name" value="FIBRINOGEN_C_2"/>
    <property type="match status" value="1"/>
</dbReference>
<dbReference type="PANTHER" id="PTHR16146">
    <property type="entry name" value="INTELECTIN"/>
    <property type="match status" value="1"/>
</dbReference>
<dbReference type="AlphaFoldDB" id="A0A938YRJ3"/>
<sequence>MTYGWALVLVATLIGVFVFVMSPPSSQATFSSSDPTKILLKSGNISSSNDVDLVLQNLTGGTIYVTDFSLTGSFSGSKLNGVEKTSISAASPLQVVAGGEMHFTEITYSGSGTGGLAISYRDFFGYDKQASISGYAGQASSSTGSPGSPSSPLGSEPNPGESCKAILDSGDSTGDGTYWIDPTGSDKFQVYCDMTTGGGGWTKIEYASDLTHQNQFSGAPDTRRWLGSNFSLVLSTARIQAIQSVSTEGKQRYVGSCNGVLHWYYSSGGNYAYAFGFRFLNGDETPYGTAALGIDFSLVEDGCKANSNSTLYYTTWDIMDVRVPIINVSSRDNGSGELFGSPLTSNPAWLR</sequence>
<comment type="caution">
    <text evidence="7">The sequence shown here is derived from an EMBL/GenBank/DDBJ whole genome shotgun (WGS) entry which is preliminary data.</text>
</comment>
<accession>A0A938YRJ3</accession>
<name>A0A938YRJ3_9ARCH</name>
<evidence type="ECO:0000256" key="4">
    <source>
        <dbReference type="SAM" id="MobiDB-lite"/>
    </source>
</evidence>
<feature type="region of interest" description="Disordered" evidence="4">
    <location>
        <begin position="135"/>
        <end position="167"/>
    </location>
</feature>
<feature type="domain" description="Fibrinogen C-terminal" evidence="5">
    <location>
        <begin position="154"/>
        <end position="205"/>
    </location>
</feature>
<feature type="domain" description="Fibrillar collagen NC1" evidence="6">
    <location>
        <begin position="133"/>
        <end position="350"/>
    </location>
</feature>
<comment type="subcellular location">
    <subcellularLocation>
        <location evidence="1">Secreted</location>
    </subcellularLocation>
</comment>
<gene>
    <name evidence="7" type="ORF">JW744_03985</name>
</gene>
<proteinExistence type="predicted"/>
<dbReference type="GO" id="GO:0005201">
    <property type="term" value="F:extracellular matrix structural constituent"/>
    <property type="evidence" value="ECO:0007669"/>
    <property type="project" value="InterPro"/>
</dbReference>
<dbReference type="SUPFAM" id="SSF56496">
    <property type="entry name" value="Fibrinogen C-terminal domain-like"/>
    <property type="match status" value="1"/>
</dbReference>
<dbReference type="SMART" id="SM00038">
    <property type="entry name" value="COLFI"/>
    <property type="match status" value="1"/>
</dbReference>
<evidence type="ECO:0008006" key="9">
    <source>
        <dbReference type="Google" id="ProtNLM"/>
    </source>
</evidence>
<dbReference type="Proteomes" id="UP000809243">
    <property type="component" value="Unassembled WGS sequence"/>
</dbReference>